<feature type="region of interest" description="Disordered" evidence="1">
    <location>
        <begin position="101"/>
        <end position="146"/>
    </location>
</feature>
<dbReference type="EMBL" id="SGPL01000359">
    <property type="protein sequence ID" value="THH13379.1"/>
    <property type="molecule type" value="Genomic_DNA"/>
</dbReference>
<protein>
    <submittedName>
        <fullName evidence="2">Uncharacterized protein</fullName>
    </submittedName>
</protein>
<feature type="compositionally biased region" description="Low complexity" evidence="1">
    <location>
        <begin position="132"/>
        <end position="144"/>
    </location>
</feature>
<accession>A0A4S4LMM0</accession>
<organism evidence="2 3">
    <name type="scientific">Bondarzewia mesenterica</name>
    <dbReference type="NCBI Taxonomy" id="1095465"/>
    <lineage>
        <taxon>Eukaryota</taxon>
        <taxon>Fungi</taxon>
        <taxon>Dikarya</taxon>
        <taxon>Basidiomycota</taxon>
        <taxon>Agaricomycotina</taxon>
        <taxon>Agaricomycetes</taxon>
        <taxon>Russulales</taxon>
        <taxon>Bondarzewiaceae</taxon>
        <taxon>Bondarzewia</taxon>
    </lineage>
</organism>
<evidence type="ECO:0000313" key="3">
    <source>
        <dbReference type="Proteomes" id="UP000310158"/>
    </source>
</evidence>
<reference evidence="2 3" key="1">
    <citation type="submission" date="2019-02" db="EMBL/GenBank/DDBJ databases">
        <title>Genome sequencing of the rare red list fungi Bondarzewia mesenterica.</title>
        <authorList>
            <person name="Buettner E."/>
            <person name="Kellner H."/>
        </authorList>
    </citation>
    <scope>NUCLEOTIDE SEQUENCE [LARGE SCALE GENOMIC DNA]</scope>
    <source>
        <strain evidence="2 3">DSM 108281</strain>
    </source>
</reference>
<sequence>MNSSVPSQKVITPADILTYYYNDKMVYVTPAETYEGALDYAQDVFPELKSVDRNHISFEIRVLAGNRRQAVRIGPMAWQQVLTTLARYEVIDIRVTAPQTVVEPPPKYSDDVKAQPLSSSEKELNRLEPVESGSGHSRSRSPSPTFLRLAGLFKGSA</sequence>
<proteinExistence type="predicted"/>
<evidence type="ECO:0000256" key="1">
    <source>
        <dbReference type="SAM" id="MobiDB-lite"/>
    </source>
</evidence>
<dbReference type="OrthoDB" id="3198848at2759"/>
<gene>
    <name evidence="2" type="ORF">EW146_g6831</name>
</gene>
<comment type="caution">
    <text evidence="2">The sequence shown here is derived from an EMBL/GenBank/DDBJ whole genome shotgun (WGS) entry which is preliminary data.</text>
</comment>
<dbReference type="Proteomes" id="UP000310158">
    <property type="component" value="Unassembled WGS sequence"/>
</dbReference>
<keyword evidence="3" id="KW-1185">Reference proteome</keyword>
<name>A0A4S4LMM0_9AGAM</name>
<dbReference type="AlphaFoldDB" id="A0A4S4LMM0"/>
<evidence type="ECO:0000313" key="2">
    <source>
        <dbReference type="EMBL" id="THH13379.1"/>
    </source>
</evidence>
<feature type="compositionally biased region" description="Basic and acidic residues" evidence="1">
    <location>
        <begin position="120"/>
        <end position="129"/>
    </location>
</feature>